<dbReference type="Proteomes" id="UP000594749">
    <property type="component" value="Chromosome"/>
</dbReference>
<gene>
    <name evidence="1" type="ORF">IMC76_07990</name>
</gene>
<dbReference type="AlphaFoldDB" id="A0A7M1LFQ7"/>
<protein>
    <submittedName>
        <fullName evidence="1">Uncharacterized protein</fullName>
    </submittedName>
</protein>
<evidence type="ECO:0000313" key="1">
    <source>
        <dbReference type="EMBL" id="QOQ87141.1"/>
    </source>
</evidence>
<proteinExistence type="predicted"/>
<accession>A0A7M1LFQ7</accession>
<name>A0A7M1LFQ7_9BACT</name>
<dbReference type="RefSeq" id="WP_025803498.1">
    <property type="nucleotide sequence ID" value="NZ_CP053842.1"/>
</dbReference>
<organism evidence="1 2">
    <name type="scientific">Campylobacter corcagiensis</name>
    <dbReference type="NCBI Taxonomy" id="1448857"/>
    <lineage>
        <taxon>Bacteria</taxon>
        <taxon>Pseudomonadati</taxon>
        <taxon>Campylobacterota</taxon>
        <taxon>Epsilonproteobacteria</taxon>
        <taxon>Campylobacterales</taxon>
        <taxon>Campylobacteraceae</taxon>
        <taxon>Campylobacter</taxon>
    </lineage>
</organism>
<keyword evidence="2" id="KW-1185">Reference proteome</keyword>
<sequence length="75" mass="9042">MNIFDEGKLKQELAKLSECEIIDEMYHTNKTLADFDDIDCFISFDFDDIAYLKFKLSILEDICLYRGYYDKWYSK</sequence>
<reference evidence="1 2" key="1">
    <citation type="submission" date="2020-10" db="EMBL/GenBank/DDBJ databases">
        <title>Campylobacter and Helicobacter PacBio genomes.</title>
        <authorList>
            <person name="Lane C."/>
        </authorList>
    </citation>
    <scope>NUCLEOTIDE SEQUENCE [LARGE SCALE GENOMIC DNA]</scope>
    <source>
        <strain evidence="1 2">2016D-0077</strain>
    </source>
</reference>
<dbReference type="EMBL" id="CP063078">
    <property type="protein sequence ID" value="QOQ87141.1"/>
    <property type="molecule type" value="Genomic_DNA"/>
</dbReference>
<evidence type="ECO:0000313" key="2">
    <source>
        <dbReference type="Proteomes" id="UP000594749"/>
    </source>
</evidence>